<dbReference type="Proteomes" id="UP000027195">
    <property type="component" value="Unassembled WGS sequence"/>
</dbReference>
<evidence type="ECO:0000256" key="1">
    <source>
        <dbReference type="SAM" id="MobiDB-lite"/>
    </source>
</evidence>
<reference evidence="3" key="1">
    <citation type="journal article" date="2014" name="Proc. Natl. Acad. Sci. U.S.A.">
        <title>Extensive sampling of basidiomycete genomes demonstrates inadequacy of the white-rot/brown-rot paradigm for wood decay fungi.</title>
        <authorList>
            <person name="Riley R."/>
            <person name="Salamov A.A."/>
            <person name="Brown D.W."/>
            <person name="Nagy L.G."/>
            <person name="Floudas D."/>
            <person name="Held B.W."/>
            <person name="Levasseur A."/>
            <person name="Lombard V."/>
            <person name="Morin E."/>
            <person name="Otillar R."/>
            <person name="Lindquist E.A."/>
            <person name="Sun H."/>
            <person name="LaButti K.M."/>
            <person name="Schmutz J."/>
            <person name="Jabbour D."/>
            <person name="Luo H."/>
            <person name="Baker S.E."/>
            <person name="Pisabarro A.G."/>
            <person name="Walton J.D."/>
            <person name="Blanchette R.A."/>
            <person name="Henrissat B."/>
            <person name="Martin F."/>
            <person name="Cullen D."/>
            <person name="Hibbett D.S."/>
            <person name="Grigoriev I.V."/>
        </authorList>
    </citation>
    <scope>NUCLEOTIDE SEQUENCE [LARGE SCALE GENOMIC DNA]</scope>
    <source>
        <strain evidence="3">FD-172 SS1</strain>
    </source>
</reference>
<proteinExistence type="predicted"/>
<evidence type="ECO:0000313" key="3">
    <source>
        <dbReference type="Proteomes" id="UP000027195"/>
    </source>
</evidence>
<gene>
    <name evidence="2" type="ORF">BOTBODRAFT_60871</name>
</gene>
<keyword evidence="3" id="KW-1185">Reference proteome</keyword>
<feature type="region of interest" description="Disordered" evidence="1">
    <location>
        <begin position="1"/>
        <end position="20"/>
    </location>
</feature>
<accession>A0A067M2G5</accession>
<dbReference type="HOGENOM" id="CLU_1854923_0_0_1"/>
<evidence type="ECO:0000313" key="2">
    <source>
        <dbReference type="EMBL" id="KDQ05756.1"/>
    </source>
</evidence>
<dbReference type="AlphaFoldDB" id="A0A067M2G5"/>
<dbReference type="EMBL" id="KL198193">
    <property type="protein sequence ID" value="KDQ05756.1"/>
    <property type="molecule type" value="Genomic_DNA"/>
</dbReference>
<dbReference type="InParanoid" id="A0A067M2G5"/>
<protein>
    <submittedName>
        <fullName evidence="2">Uncharacterized protein</fullName>
    </submittedName>
</protein>
<name>A0A067M2G5_BOTB1</name>
<sequence>MRWKRPRFGPRTSSPLATRAAHPSIIDRTRTNNCKDRPTCTQIHPFADHRIFTTTVLASPLPLPHPNRPYHTLWPSDRPLTRLRALSLTYRIPTALLLSLLLPPRLHLSATHLHCLVALLAACRLTSLNHFSCQVRTF</sequence>
<organism evidence="2 3">
    <name type="scientific">Botryobasidium botryosum (strain FD-172 SS1)</name>
    <dbReference type="NCBI Taxonomy" id="930990"/>
    <lineage>
        <taxon>Eukaryota</taxon>
        <taxon>Fungi</taxon>
        <taxon>Dikarya</taxon>
        <taxon>Basidiomycota</taxon>
        <taxon>Agaricomycotina</taxon>
        <taxon>Agaricomycetes</taxon>
        <taxon>Cantharellales</taxon>
        <taxon>Botryobasidiaceae</taxon>
        <taxon>Botryobasidium</taxon>
    </lineage>
</organism>